<gene>
    <name evidence="1" type="ORF">ENSA5_06270</name>
</gene>
<evidence type="ECO:0000313" key="2">
    <source>
        <dbReference type="Proteomes" id="UP000237968"/>
    </source>
</evidence>
<sequence>MMAGEYDAELDWLNKLADALDVDVTELFADPDRKQD</sequence>
<keyword evidence="2" id="KW-1185">Reference proteome</keyword>
<name>A0A2S9YHV9_9BACT</name>
<accession>A0A2S9YHV9</accession>
<comment type="caution">
    <text evidence="1">The sequence shown here is derived from an EMBL/GenBank/DDBJ whole genome shotgun (WGS) entry which is preliminary data.</text>
</comment>
<dbReference type="Proteomes" id="UP000237968">
    <property type="component" value="Unassembled WGS sequence"/>
</dbReference>
<reference evidence="1 2" key="1">
    <citation type="submission" date="2018-03" db="EMBL/GenBank/DDBJ databases">
        <title>Draft Genome Sequences of the Obligatory Marine Myxobacteria Enhygromyxa salina SWB005.</title>
        <authorList>
            <person name="Poehlein A."/>
            <person name="Moghaddam J.A."/>
            <person name="Harms H."/>
            <person name="Alanjari M."/>
            <person name="Koenig G.M."/>
            <person name="Daniel R."/>
            <person name="Schaeberle T.F."/>
        </authorList>
    </citation>
    <scope>NUCLEOTIDE SEQUENCE [LARGE SCALE GENOMIC DNA]</scope>
    <source>
        <strain evidence="1 2">SWB005</strain>
    </source>
</reference>
<dbReference type="EMBL" id="PVNK01000033">
    <property type="protein sequence ID" value="PRQ04622.1"/>
    <property type="molecule type" value="Genomic_DNA"/>
</dbReference>
<dbReference type="AlphaFoldDB" id="A0A2S9YHV9"/>
<organism evidence="1 2">
    <name type="scientific">Enhygromyxa salina</name>
    <dbReference type="NCBI Taxonomy" id="215803"/>
    <lineage>
        <taxon>Bacteria</taxon>
        <taxon>Pseudomonadati</taxon>
        <taxon>Myxococcota</taxon>
        <taxon>Polyangia</taxon>
        <taxon>Nannocystales</taxon>
        <taxon>Nannocystaceae</taxon>
        <taxon>Enhygromyxa</taxon>
    </lineage>
</organism>
<protein>
    <submittedName>
        <fullName evidence="1">Uncharacterized protein</fullName>
    </submittedName>
</protein>
<proteinExistence type="predicted"/>
<evidence type="ECO:0000313" key="1">
    <source>
        <dbReference type="EMBL" id="PRQ04622.1"/>
    </source>
</evidence>